<dbReference type="PATRIC" id="fig|199198.5.peg.2920"/>
<dbReference type="GO" id="GO:0016747">
    <property type="term" value="F:acyltransferase activity, transferring groups other than amino-acyl groups"/>
    <property type="evidence" value="ECO:0007669"/>
    <property type="project" value="InterPro"/>
</dbReference>
<dbReference type="EMBL" id="LJPM01000368">
    <property type="protein sequence ID" value="KPW17201.1"/>
    <property type="molecule type" value="Genomic_DNA"/>
</dbReference>
<dbReference type="CDD" id="cd04301">
    <property type="entry name" value="NAT_SF"/>
    <property type="match status" value="1"/>
</dbReference>
<evidence type="ECO:0000259" key="1">
    <source>
        <dbReference type="PROSITE" id="PS51186"/>
    </source>
</evidence>
<protein>
    <submittedName>
        <fullName evidence="2">Acetyltransferase</fullName>
    </submittedName>
</protein>
<feature type="domain" description="N-acetyltransferase" evidence="1">
    <location>
        <begin position="7"/>
        <end position="158"/>
    </location>
</feature>
<dbReference type="SUPFAM" id="SSF55729">
    <property type="entry name" value="Acyl-CoA N-acyltransferases (Nat)"/>
    <property type="match status" value="1"/>
</dbReference>
<dbReference type="InterPro" id="IPR000182">
    <property type="entry name" value="GNAT_dom"/>
</dbReference>
<proteinExistence type="predicted"/>
<dbReference type="AlphaFoldDB" id="A0A0P9HAP5"/>
<reference evidence="2 3" key="1">
    <citation type="submission" date="2015-09" db="EMBL/GenBank/DDBJ databases">
        <title>Genome announcement of multiple Pseudomonas syringae strains.</title>
        <authorList>
            <person name="Thakur S."/>
            <person name="Wang P.W."/>
            <person name="Gong Y."/>
            <person name="Weir B.S."/>
            <person name="Guttman D.S."/>
        </authorList>
    </citation>
    <scope>NUCLEOTIDE SEQUENCE [LARGE SCALE GENOMIC DNA]</scope>
    <source>
        <strain evidence="2 3">ICMP2802</strain>
    </source>
</reference>
<dbReference type="Pfam" id="PF00583">
    <property type="entry name" value="Acetyltransf_1"/>
    <property type="match status" value="1"/>
</dbReference>
<gene>
    <name evidence="2" type="ORF">ALO91_02067</name>
</gene>
<dbReference type="Gene3D" id="3.40.630.30">
    <property type="match status" value="1"/>
</dbReference>
<organism evidence="2 3">
    <name type="scientific">Pseudomonas syringae pv. aceris</name>
    <dbReference type="NCBI Taxonomy" id="199198"/>
    <lineage>
        <taxon>Bacteria</taxon>
        <taxon>Pseudomonadati</taxon>
        <taxon>Pseudomonadota</taxon>
        <taxon>Gammaproteobacteria</taxon>
        <taxon>Pseudomonadales</taxon>
        <taxon>Pseudomonadaceae</taxon>
        <taxon>Pseudomonas</taxon>
        <taxon>Pseudomonas syringae</taxon>
    </lineage>
</organism>
<sequence length="171" mass="18985">MRGSVAFDLRLSKDSDLPDLRRLSALARDRYKTISSLAHVADLPPLSADRFEACRVVVAVDQNTHEVIGYAAMRPLDGLLYLDNISVVPRASGSGVGKTLLSSVVTHAQALRVQAVSLTTFREPLWNGPWFRKHGFGLMPDIEIGEGLRRVVDRQSMTFSPATRETLWRVL</sequence>
<comment type="caution">
    <text evidence="2">The sequence shown here is derived from an EMBL/GenBank/DDBJ whole genome shotgun (WGS) entry which is preliminary data.</text>
</comment>
<name>A0A0P9HAP5_PSESX</name>
<accession>A0A0P9HAP5</accession>
<dbReference type="InterPro" id="IPR016181">
    <property type="entry name" value="Acyl_CoA_acyltransferase"/>
</dbReference>
<dbReference type="PROSITE" id="PS51186">
    <property type="entry name" value="GNAT"/>
    <property type="match status" value="1"/>
</dbReference>
<keyword evidence="2" id="KW-0808">Transferase</keyword>
<dbReference type="Proteomes" id="UP000050297">
    <property type="component" value="Unassembled WGS sequence"/>
</dbReference>
<evidence type="ECO:0000313" key="2">
    <source>
        <dbReference type="EMBL" id="KPW17201.1"/>
    </source>
</evidence>
<evidence type="ECO:0000313" key="3">
    <source>
        <dbReference type="Proteomes" id="UP000050297"/>
    </source>
</evidence>